<dbReference type="PROSITE" id="PS00379">
    <property type="entry name" value="CDP_ALCOHOL_P_TRANSF"/>
    <property type="match status" value="1"/>
</dbReference>
<feature type="transmembrane region" description="Helical" evidence="13">
    <location>
        <begin position="141"/>
        <end position="166"/>
    </location>
</feature>
<dbReference type="GO" id="GO:0008444">
    <property type="term" value="F:CDP-diacylglycerol-glycerol-3-phosphate 3-phosphatidyltransferase activity"/>
    <property type="evidence" value="ECO:0007669"/>
    <property type="project" value="UniProtKB-EC"/>
</dbReference>
<dbReference type="PANTHER" id="PTHR14269">
    <property type="entry name" value="CDP-DIACYLGLYCEROL--GLYCEROL-3-PHOSPHATE 3-PHOSPHATIDYLTRANSFERASE-RELATED"/>
    <property type="match status" value="1"/>
</dbReference>
<dbReference type="InterPro" id="IPR004570">
    <property type="entry name" value="Phosphatidylglycerol_P_synth"/>
</dbReference>
<evidence type="ECO:0000256" key="11">
    <source>
        <dbReference type="NCBIfam" id="TIGR00560"/>
    </source>
</evidence>
<evidence type="ECO:0000313" key="15">
    <source>
        <dbReference type="Proteomes" id="UP000654604"/>
    </source>
</evidence>
<keyword evidence="5 13" id="KW-0812">Transmembrane</keyword>
<evidence type="ECO:0000256" key="9">
    <source>
        <dbReference type="ARBA" id="ARBA00023209"/>
    </source>
</evidence>
<evidence type="ECO:0000256" key="7">
    <source>
        <dbReference type="ARBA" id="ARBA00023098"/>
    </source>
</evidence>
<name>A0ABR9V0Z6_9CHRO</name>
<keyword evidence="15" id="KW-1185">Reference proteome</keyword>
<evidence type="ECO:0000313" key="14">
    <source>
        <dbReference type="EMBL" id="MBE9221560.1"/>
    </source>
</evidence>
<dbReference type="Proteomes" id="UP000654604">
    <property type="component" value="Unassembled WGS sequence"/>
</dbReference>
<feature type="transmembrane region" description="Helical" evidence="13">
    <location>
        <begin position="7"/>
        <end position="26"/>
    </location>
</feature>
<dbReference type="NCBIfam" id="TIGR00560">
    <property type="entry name" value="pgsA"/>
    <property type="match status" value="1"/>
</dbReference>
<dbReference type="InterPro" id="IPR050324">
    <property type="entry name" value="CDP-alcohol_PTase-I"/>
</dbReference>
<sequence>MNLPNTITFSRIILIIPILWCMYQSIEVYQWWAWGLFLIASLTDWLDGYLARRLNQVTDLGKFLDPLTDKILVIAPLLVLIERQIIPAWGVFLILLREITIAGWRVNPQQKNVSGANLWGKFKTVTQIGAIALLLLPKYPWALSTGIIVFWLSVILTMVSGLIYLMPSSNQH</sequence>
<keyword evidence="8 13" id="KW-0472">Membrane</keyword>
<keyword evidence="10" id="KW-1208">Phospholipid metabolism</keyword>
<dbReference type="RefSeq" id="WP_193799748.1">
    <property type="nucleotide sequence ID" value="NZ_JADEWC010000003.1"/>
</dbReference>
<evidence type="ECO:0000256" key="8">
    <source>
        <dbReference type="ARBA" id="ARBA00023136"/>
    </source>
</evidence>
<evidence type="ECO:0000256" key="10">
    <source>
        <dbReference type="ARBA" id="ARBA00023264"/>
    </source>
</evidence>
<evidence type="ECO:0000256" key="1">
    <source>
        <dbReference type="ARBA" id="ARBA00004141"/>
    </source>
</evidence>
<evidence type="ECO:0000256" key="4">
    <source>
        <dbReference type="ARBA" id="ARBA00022679"/>
    </source>
</evidence>
<evidence type="ECO:0000256" key="12">
    <source>
        <dbReference type="RuleBase" id="RU003750"/>
    </source>
</evidence>
<keyword evidence="3" id="KW-0444">Lipid biosynthesis</keyword>
<dbReference type="Gene3D" id="1.20.120.1760">
    <property type="match status" value="1"/>
</dbReference>
<dbReference type="PANTHER" id="PTHR14269:SF62">
    <property type="entry name" value="CDP-DIACYLGLYCEROL--GLYCEROL-3-PHOSPHATE 3-PHOSPHATIDYLTRANSFERASE 1, CHLOROPLASTIC"/>
    <property type="match status" value="1"/>
</dbReference>
<evidence type="ECO:0000256" key="2">
    <source>
        <dbReference type="ARBA" id="ARBA00010441"/>
    </source>
</evidence>
<evidence type="ECO:0000256" key="5">
    <source>
        <dbReference type="ARBA" id="ARBA00022692"/>
    </source>
</evidence>
<protein>
    <recommendedName>
        <fullName evidence="11">CDP-diacylglycerol--glycerol-3-phosphate 3-phosphatidyltransferase</fullName>
        <ecNumber evidence="11">2.7.8.5</ecNumber>
    </recommendedName>
</protein>
<keyword evidence="6 13" id="KW-1133">Transmembrane helix</keyword>
<gene>
    <name evidence="14" type="primary">pgsA</name>
    <name evidence="14" type="ORF">IQ215_02515</name>
</gene>
<dbReference type="PIRSF" id="PIRSF000847">
    <property type="entry name" value="Phos_ph_gly_syn"/>
    <property type="match status" value="1"/>
</dbReference>
<dbReference type="Pfam" id="PF01066">
    <property type="entry name" value="CDP-OH_P_transf"/>
    <property type="match status" value="1"/>
</dbReference>
<dbReference type="InterPro" id="IPR000462">
    <property type="entry name" value="CDP-OH_P_trans"/>
</dbReference>
<organism evidence="14 15">
    <name type="scientific">Cyanobacterium stanieri LEGE 03274</name>
    <dbReference type="NCBI Taxonomy" id="1828756"/>
    <lineage>
        <taxon>Bacteria</taxon>
        <taxon>Bacillati</taxon>
        <taxon>Cyanobacteriota</taxon>
        <taxon>Cyanophyceae</taxon>
        <taxon>Oscillatoriophycideae</taxon>
        <taxon>Chroococcales</taxon>
        <taxon>Geminocystaceae</taxon>
        <taxon>Cyanobacterium</taxon>
    </lineage>
</organism>
<comment type="caution">
    <text evidence="14">The sequence shown here is derived from an EMBL/GenBank/DDBJ whole genome shotgun (WGS) entry which is preliminary data.</text>
</comment>
<keyword evidence="4 12" id="KW-0808">Transferase</keyword>
<dbReference type="InterPro" id="IPR043130">
    <property type="entry name" value="CDP-OH_PTrfase_TM_dom"/>
</dbReference>
<comment type="subcellular location">
    <subcellularLocation>
        <location evidence="1">Membrane</location>
        <topology evidence="1">Multi-pass membrane protein</topology>
    </subcellularLocation>
</comment>
<evidence type="ECO:0000256" key="13">
    <source>
        <dbReference type="SAM" id="Phobius"/>
    </source>
</evidence>
<evidence type="ECO:0000256" key="3">
    <source>
        <dbReference type="ARBA" id="ARBA00022516"/>
    </source>
</evidence>
<dbReference type="InterPro" id="IPR048254">
    <property type="entry name" value="CDP_ALCOHOL_P_TRANSF_CS"/>
</dbReference>
<dbReference type="EC" id="2.7.8.5" evidence="11"/>
<feature type="transmembrane region" description="Helical" evidence="13">
    <location>
        <begin position="71"/>
        <end position="96"/>
    </location>
</feature>
<keyword evidence="9" id="KW-0594">Phospholipid biosynthesis</keyword>
<keyword evidence="7" id="KW-0443">Lipid metabolism</keyword>
<comment type="similarity">
    <text evidence="2 12">Belongs to the CDP-alcohol phosphatidyltransferase class-I family.</text>
</comment>
<reference evidence="14 15" key="1">
    <citation type="submission" date="2020-10" db="EMBL/GenBank/DDBJ databases">
        <authorList>
            <person name="Castelo-Branco R."/>
            <person name="Eusebio N."/>
            <person name="Adriana R."/>
            <person name="Vieira A."/>
            <person name="Brugerolle De Fraissinette N."/>
            <person name="Rezende De Castro R."/>
            <person name="Schneider M.P."/>
            <person name="Vasconcelos V."/>
            <person name="Leao P.N."/>
        </authorList>
    </citation>
    <scope>NUCLEOTIDE SEQUENCE [LARGE SCALE GENOMIC DNA]</scope>
    <source>
        <strain evidence="14 15">LEGE 03274</strain>
    </source>
</reference>
<proteinExistence type="inferred from homology"/>
<accession>A0ABR9V0Z6</accession>
<dbReference type="EMBL" id="JADEWC010000003">
    <property type="protein sequence ID" value="MBE9221560.1"/>
    <property type="molecule type" value="Genomic_DNA"/>
</dbReference>
<evidence type="ECO:0000256" key="6">
    <source>
        <dbReference type="ARBA" id="ARBA00022989"/>
    </source>
</evidence>